<feature type="transmembrane region" description="Helical" evidence="1">
    <location>
        <begin position="48"/>
        <end position="69"/>
    </location>
</feature>
<sequence length="150" mass="16624">MWVFVIAGAIYLMGVGVILVIRPSFMFTPDGDWKEFGIGQSEDRYTPFPFWLFCLVWALVCYFIVLLSLNAIGFDKNGSSALTANANASASPGSVVRKNGNRKSTPIMVDEGEIVDLNQTQKLPKGYYVLNKKATRLAGVPKYVYLGEEE</sequence>
<proteinExistence type="predicted"/>
<keyword evidence="1" id="KW-0812">Transmembrane</keyword>
<organism evidence="2">
    <name type="scientific">viral metagenome</name>
    <dbReference type="NCBI Taxonomy" id="1070528"/>
    <lineage>
        <taxon>unclassified sequences</taxon>
        <taxon>metagenomes</taxon>
        <taxon>organismal metagenomes</taxon>
    </lineage>
</organism>
<keyword evidence="1" id="KW-1133">Transmembrane helix</keyword>
<name>A0A6C0KPI7_9ZZZZ</name>
<evidence type="ECO:0000313" key="2">
    <source>
        <dbReference type="EMBL" id="QHU18258.1"/>
    </source>
</evidence>
<reference evidence="2" key="1">
    <citation type="journal article" date="2020" name="Nature">
        <title>Giant virus diversity and host interactions through global metagenomics.</title>
        <authorList>
            <person name="Schulz F."/>
            <person name="Roux S."/>
            <person name="Paez-Espino D."/>
            <person name="Jungbluth S."/>
            <person name="Walsh D.A."/>
            <person name="Denef V.J."/>
            <person name="McMahon K.D."/>
            <person name="Konstantinidis K.T."/>
            <person name="Eloe-Fadrosh E.A."/>
            <person name="Kyrpides N.C."/>
            <person name="Woyke T."/>
        </authorList>
    </citation>
    <scope>NUCLEOTIDE SEQUENCE</scope>
    <source>
        <strain evidence="2">GVMAG-S-3300013006-138</strain>
    </source>
</reference>
<dbReference type="EMBL" id="MN740926">
    <property type="protein sequence ID" value="QHU18258.1"/>
    <property type="molecule type" value="Genomic_DNA"/>
</dbReference>
<accession>A0A6C0KPI7</accession>
<feature type="transmembrane region" description="Helical" evidence="1">
    <location>
        <begin position="7"/>
        <end position="28"/>
    </location>
</feature>
<protein>
    <submittedName>
        <fullName evidence="2">Uncharacterized protein</fullName>
    </submittedName>
</protein>
<evidence type="ECO:0000256" key="1">
    <source>
        <dbReference type="SAM" id="Phobius"/>
    </source>
</evidence>
<dbReference type="AlphaFoldDB" id="A0A6C0KPI7"/>
<keyword evidence="1" id="KW-0472">Membrane</keyword>